<evidence type="ECO:0000313" key="3">
    <source>
        <dbReference type="Proteomes" id="UP000239800"/>
    </source>
</evidence>
<accession>A0A2S7KNT0</accession>
<dbReference type="InterPro" id="IPR025665">
    <property type="entry name" value="Beta-barrel_OMP_2"/>
</dbReference>
<comment type="caution">
    <text evidence="2">The sequence shown here is derived from an EMBL/GenBank/DDBJ whole genome shotgun (WGS) entry which is preliminary data.</text>
</comment>
<dbReference type="Proteomes" id="UP000239800">
    <property type="component" value="Unassembled WGS sequence"/>
</dbReference>
<dbReference type="OrthoDB" id="947434at2"/>
<name>A0A2S7KNT0_9FLAO</name>
<evidence type="ECO:0000313" key="2">
    <source>
        <dbReference type="EMBL" id="PQB04286.1"/>
    </source>
</evidence>
<dbReference type="EMBL" id="MQUB01000001">
    <property type="protein sequence ID" value="PQB04286.1"/>
    <property type="molecule type" value="Genomic_DNA"/>
</dbReference>
<dbReference type="SUPFAM" id="SSF56925">
    <property type="entry name" value="OMPA-like"/>
    <property type="match status" value="1"/>
</dbReference>
<sequence length="185" mass="19931">MKKQIVIVIAIALLPFTGMAQGLDLGIKAGLNFATLSDAAGLDNKTGFVGGVFLGAKFSEKLGIQADLLYSQQGAELDLGSFDLDYINIPAVIKYYPVKAFNIHFGPQFGFLVNDDTQVIVNEIINDFKVNDFDFSGVVGVGVNLPFGLRLEGRYIFGISEVPSGPVYNNSRNQTFQLSAGISLL</sequence>
<protein>
    <recommendedName>
        <fullName evidence="1">Outer membrane protein beta-barrel domain-containing protein</fullName>
    </recommendedName>
</protein>
<feature type="domain" description="Outer membrane protein beta-barrel" evidence="1">
    <location>
        <begin position="20"/>
        <end position="161"/>
    </location>
</feature>
<keyword evidence="3" id="KW-1185">Reference proteome</keyword>
<dbReference type="InterPro" id="IPR011250">
    <property type="entry name" value="OMP/PagP_B-barrel"/>
</dbReference>
<reference evidence="2 3" key="1">
    <citation type="submission" date="2016-11" db="EMBL/GenBank/DDBJ databases">
        <title>Trade-off between light-utilization and light-protection in marine flavobacteria.</title>
        <authorList>
            <person name="Kumagai Y."/>
        </authorList>
    </citation>
    <scope>NUCLEOTIDE SEQUENCE [LARGE SCALE GENOMIC DNA]</scope>
    <source>
        <strain evidence="2 3">NBRC 107741</strain>
    </source>
</reference>
<dbReference type="Pfam" id="PF13568">
    <property type="entry name" value="OMP_b-brl_2"/>
    <property type="match status" value="1"/>
</dbReference>
<dbReference type="Gene3D" id="2.40.160.20">
    <property type="match status" value="1"/>
</dbReference>
<evidence type="ECO:0000259" key="1">
    <source>
        <dbReference type="Pfam" id="PF13568"/>
    </source>
</evidence>
<gene>
    <name evidence="2" type="ORF">BST85_04760</name>
</gene>
<dbReference type="AlphaFoldDB" id="A0A2S7KNT0"/>
<proteinExistence type="predicted"/>
<dbReference type="RefSeq" id="WP_104812214.1">
    <property type="nucleotide sequence ID" value="NZ_MQUB01000001.1"/>
</dbReference>
<organism evidence="2 3">
    <name type="scientific">Aureitalea marina</name>
    <dbReference type="NCBI Taxonomy" id="930804"/>
    <lineage>
        <taxon>Bacteria</taxon>
        <taxon>Pseudomonadati</taxon>
        <taxon>Bacteroidota</taxon>
        <taxon>Flavobacteriia</taxon>
        <taxon>Flavobacteriales</taxon>
        <taxon>Flavobacteriaceae</taxon>
        <taxon>Aureitalea</taxon>
    </lineage>
</organism>